<comment type="caution">
    <text evidence="1">The sequence shown here is derived from an EMBL/GenBank/DDBJ whole genome shotgun (WGS) entry which is preliminary data.</text>
</comment>
<dbReference type="Pfam" id="PF07366">
    <property type="entry name" value="SnoaL"/>
    <property type="match status" value="1"/>
</dbReference>
<keyword evidence="2" id="KW-1185">Reference proteome</keyword>
<dbReference type="Gene3D" id="3.10.450.50">
    <property type="match status" value="1"/>
</dbReference>
<organism evidence="1 2">
    <name type="scientific">Pontibacter locisalis</name>
    <dbReference type="NCBI Taxonomy" id="1719035"/>
    <lineage>
        <taxon>Bacteria</taxon>
        <taxon>Pseudomonadati</taxon>
        <taxon>Bacteroidota</taxon>
        <taxon>Cytophagia</taxon>
        <taxon>Cytophagales</taxon>
        <taxon>Hymenobacteraceae</taxon>
        <taxon>Pontibacter</taxon>
    </lineage>
</organism>
<dbReference type="InterPro" id="IPR032710">
    <property type="entry name" value="NTF2-like_dom_sf"/>
</dbReference>
<name>A0ABW5IGR3_9BACT</name>
<dbReference type="InterPro" id="IPR009959">
    <property type="entry name" value="Cyclase_SnoaL-like"/>
</dbReference>
<gene>
    <name evidence="1" type="ORF">ACFSRY_01755</name>
</gene>
<accession>A0ABW5IGR3</accession>
<dbReference type="EMBL" id="JBHULU010000002">
    <property type="protein sequence ID" value="MFD2512578.1"/>
    <property type="molecule type" value="Genomic_DNA"/>
</dbReference>
<dbReference type="PANTHER" id="PTHR38436">
    <property type="entry name" value="POLYKETIDE CYCLASE SNOAL-LIKE DOMAIN"/>
    <property type="match status" value="1"/>
</dbReference>
<dbReference type="PANTHER" id="PTHR38436:SF1">
    <property type="entry name" value="ESTER CYCLASE"/>
    <property type="match status" value="1"/>
</dbReference>
<proteinExistence type="predicted"/>
<reference evidence="2" key="1">
    <citation type="journal article" date="2019" name="Int. J. Syst. Evol. Microbiol.">
        <title>The Global Catalogue of Microorganisms (GCM) 10K type strain sequencing project: providing services to taxonomists for standard genome sequencing and annotation.</title>
        <authorList>
            <consortium name="The Broad Institute Genomics Platform"/>
            <consortium name="The Broad Institute Genome Sequencing Center for Infectious Disease"/>
            <person name="Wu L."/>
            <person name="Ma J."/>
        </authorList>
    </citation>
    <scope>NUCLEOTIDE SEQUENCE [LARGE SCALE GENOMIC DNA]</scope>
    <source>
        <strain evidence="2">KCTC 42498</strain>
    </source>
</reference>
<dbReference type="Proteomes" id="UP001597544">
    <property type="component" value="Unassembled WGS sequence"/>
</dbReference>
<evidence type="ECO:0000313" key="1">
    <source>
        <dbReference type="EMBL" id="MFD2512578.1"/>
    </source>
</evidence>
<sequence>MEPEVKTLETKQQEQNKEIVQQYADAFNDGDLDALVALFAPDAEIQGVFGKAQMERALEVWRQLVTGLGMQLTIEGMIAEGDVVAVRYTERGTFTGPFMGHEPTGKSYEVAAMEWFLIRDGKIQQRWGARDHASQARQIGLPLN</sequence>
<dbReference type="RefSeq" id="WP_377502814.1">
    <property type="nucleotide sequence ID" value="NZ_JBHULU010000002.1"/>
</dbReference>
<protein>
    <submittedName>
        <fullName evidence="1">Ester cyclase</fullName>
    </submittedName>
</protein>
<dbReference type="SUPFAM" id="SSF54427">
    <property type="entry name" value="NTF2-like"/>
    <property type="match status" value="1"/>
</dbReference>
<evidence type="ECO:0000313" key="2">
    <source>
        <dbReference type="Proteomes" id="UP001597544"/>
    </source>
</evidence>